<proteinExistence type="predicted"/>
<dbReference type="Gene3D" id="3.40.50.150">
    <property type="entry name" value="Vaccinia Virus protein VP39"/>
    <property type="match status" value="1"/>
</dbReference>
<dbReference type="PANTHER" id="PTHR36112:SF1">
    <property type="entry name" value="RIBOSOMAL RNA SMALL SUBUNIT METHYLTRANSFERASE J"/>
    <property type="match status" value="1"/>
</dbReference>
<keyword evidence="2" id="KW-1185">Reference proteome</keyword>
<dbReference type="PANTHER" id="PTHR36112">
    <property type="entry name" value="RIBOSOMAL RNA SMALL SUBUNIT METHYLTRANSFERASE J"/>
    <property type="match status" value="1"/>
</dbReference>
<dbReference type="Proteomes" id="UP000231932">
    <property type="component" value="Chromosome"/>
</dbReference>
<dbReference type="EMBL" id="CP024955">
    <property type="protein sequence ID" value="ATY84920.1"/>
    <property type="molecule type" value="Genomic_DNA"/>
</dbReference>
<dbReference type="SUPFAM" id="SSF53335">
    <property type="entry name" value="S-adenosyl-L-methionine-dependent methyltransferases"/>
    <property type="match status" value="1"/>
</dbReference>
<accession>A0A2K8N8I7</accession>
<dbReference type="AlphaFoldDB" id="A0A2K8N8I7"/>
<keyword evidence="1" id="KW-0489">Methyltransferase</keyword>
<dbReference type="GO" id="GO:0008990">
    <property type="term" value="F:rRNA (guanine-N2-)-methyltransferase activity"/>
    <property type="evidence" value="ECO:0007669"/>
    <property type="project" value="InterPro"/>
</dbReference>
<dbReference type="InterPro" id="IPR007536">
    <property type="entry name" value="16SrRNA_methylTrfase_J"/>
</dbReference>
<name>A0A2K8N8I7_9BACL</name>
<evidence type="ECO:0000313" key="2">
    <source>
        <dbReference type="Proteomes" id="UP000231932"/>
    </source>
</evidence>
<evidence type="ECO:0000313" key="1">
    <source>
        <dbReference type="EMBL" id="ATY84920.1"/>
    </source>
</evidence>
<protein>
    <submittedName>
        <fullName evidence="1">SAM-dependent methyltransferase</fullName>
    </submittedName>
</protein>
<dbReference type="InterPro" id="IPR029063">
    <property type="entry name" value="SAM-dependent_MTases_sf"/>
</dbReference>
<dbReference type="OrthoDB" id="1653798at2"/>
<organism evidence="1 2">
    <name type="scientific">Kyrpidia spormannii</name>
    <dbReference type="NCBI Taxonomy" id="2055160"/>
    <lineage>
        <taxon>Bacteria</taxon>
        <taxon>Bacillati</taxon>
        <taxon>Bacillota</taxon>
        <taxon>Bacilli</taxon>
        <taxon>Bacillales</taxon>
        <taxon>Alicyclobacillaceae</taxon>
        <taxon>Kyrpidia</taxon>
    </lineage>
</organism>
<gene>
    <name evidence="1" type="ORF">CVV65_08290</name>
</gene>
<dbReference type="KEGG" id="kyr:CVV65_08290"/>
<reference evidence="2" key="1">
    <citation type="submission" date="2017-11" db="EMBL/GenBank/DDBJ databases">
        <title>Complete Genome Sequence of Kyrpidia sp. Strain EA-1, a thermophilic, hydrogen-oxidizing Bacterium, isolated from the Azores.</title>
        <authorList>
            <person name="Reiner J.E."/>
            <person name="Lapp C.J."/>
            <person name="Bunk B."/>
            <person name="Gescher J."/>
        </authorList>
    </citation>
    <scope>NUCLEOTIDE SEQUENCE [LARGE SCALE GENOMIC DNA]</scope>
    <source>
        <strain evidence="2">EA-1</strain>
    </source>
</reference>
<sequence>MTADLHGVVTTAARPDPELLHRAGEIARRLGLPLVSRDRRKLDEILAEYAASFSAVATREGTFLYADGRQYRYHPGMAVVRLRQVMRGHPDPLLEVGEVRPGDRVVDATLGLGADAIVLSHAVGPEGRVVGVEDRPVVAFFVEEGLSTYAYPALPELEAAMRRVDVVWGDHVDYLRRLPDRSVDLVYFDPMFRKTISASRGIDALRVFGDPSALRFEAVKEAVRVARRRVVLKDRRDGGEIDRLGFQPVPKGSGRIQFGVIDVGGGK</sequence>
<keyword evidence="1" id="KW-0808">Transferase</keyword>
<dbReference type="RefSeq" id="WP_100667723.1">
    <property type="nucleotide sequence ID" value="NZ_CP024955.1"/>
</dbReference>
<dbReference type="Pfam" id="PF04445">
    <property type="entry name" value="SAM_MT"/>
    <property type="match status" value="1"/>
</dbReference>